<dbReference type="Proteomes" id="UP000077926">
    <property type="component" value="Chromosome"/>
</dbReference>
<dbReference type="KEGG" id="bmur:ABE28_009300"/>
<accession>A0A1B3XMU9</accession>
<dbReference type="RefSeq" id="WP_064466336.1">
    <property type="nucleotide sequence ID" value="NZ_CP017080.1"/>
</dbReference>
<keyword evidence="1" id="KW-0812">Transmembrane</keyword>
<gene>
    <name evidence="2" type="ORF">ABE28_009300</name>
</gene>
<keyword evidence="3" id="KW-1185">Reference proteome</keyword>
<evidence type="ECO:0000313" key="2">
    <source>
        <dbReference type="EMBL" id="AOH54544.1"/>
    </source>
</evidence>
<sequence>MKKQIIVITVILLIGISGWLLYDINQPEKTNGNTKGVQPGFEEGSNTISFGLLDENDKIVNNGSILEPKGNKLEYTLSLSNFIEVERDYALIVLDNFKQIPFTVQGKQYNVYPFNAKANKTVDFKTSISVKKDTSEIDYLIIKKPNYFTEKLDIPKMHSLQEILPMRFQVKNNSQKQKTATFTPEEMFNEGPNDTIFISKQKEELTILPTEKSGEDIYISVGNINEEKENYNIIALSNWKQVPFGNNEVVGNVLVNPGERKVFKFKLPFVKANSNFQVIALPRPYEVSEKDYESTRAEGSMRTVIKP</sequence>
<evidence type="ECO:0000313" key="3">
    <source>
        <dbReference type="Proteomes" id="UP000077926"/>
    </source>
</evidence>
<keyword evidence="1" id="KW-1133">Transmembrane helix</keyword>
<feature type="transmembrane region" description="Helical" evidence="1">
    <location>
        <begin position="5"/>
        <end position="22"/>
    </location>
</feature>
<dbReference type="AlphaFoldDB" id="A0A1B3XMU9"/>
<dbReference type="OrthoDB" id="2933871at2"/>
<name>A0A1B3XMU9_9BACI</name>
<reference evidence="2 3" key="1">
    <citation type="submission" date="2016-08" db="EMBL/GenBank/DDBJ databases">
        <title>Complete genome sequence of Bacillus muralis G25-68, a strain with toxicity to nematodes.</title>
        <authorList>
            <person name="Zheng Z."/>
        </authorList>
    </citation>
    <scope>NUCLEOTIDE SEQUENCE [LARGE SCALE GENOMIC DNA]</scope>
    <source>
        <strain evidence="2 3">G25-68</strain>
    </source>
</reference>
<protein>
    <submittedName>
        <fullName evidence="2">Uncharacterized protein</fullName>
    </submittedName>
</protein>
<proteinExistence type="predicted"/>
<dbReference type="EMBL" id="CP017080">
    <property type="protein sequence ID" value="AOH54544.1"/>
    <property type="molecule type" value="Genomic_DNA"/>
</dbReference>
<keyword evidence="1" id="KW-0472">Membrane</keyword>
<evidence type="ECO:0000256" key="1">
    <source>
        <dbReference type="SAM" id="Phobius"/>
    </source>
</evidence>
<organism evidence="2 3">
    <name type="scientific">Peribacillus muralis</name>
    <dbReference type="NCBI Taxonomy" id="264697"/>
    <lineage>
        <taxon>Bacteria</taxon>
        <taxon>Bacillati</taxon>
        <taxon>Bacillota</taxon>
        <taxon>Bacilli</taxon>
        <taxon>Bacillales</taxon>
        <taxon>Bacillaceae</taxon>
        <taxon>Peribacillus</taxon>
    </lineage>
</organism>